<dbReference type="EMBL" id="CP041666">
    <property type="protein sequence ID" value="QDP40011.1"/>
    <property type="molecule type" value="Genomic_DNA"/>
</dbReference>
<dbReference type="OrthoDB" id="2938922at2"/>
<reference evidence="2 3" key="1">
    <citation type="submission" date="2019-07" db="EMBL/GenBank/DDBJ databases">
        <authorList>
            <person name="Li J."/>
        </authorList>
    </citation>
    <scope>NUCLEOTIDE SEQUENCE [LARGE SCALE GENOMIC DNA]</scope>
    <source>
        <strain evidence="2 3">TKL69</strain>
    </source>
</reference>
<organism evidence="2 3">
    <name type="scientific">Radiobacillus deserti</name>
    <dbReference type="NCBI Taxonomy" id="2594883"/>
    <lineage>
        <taxon>Bacteria</taxon>
        <taxon>Bacillati</taxon>
        <taxon>Bacillota</taxon>
        <taxon>Bacilli</taxon>
        <taxon>Bacillales</taxon>
        <taxon>Bacillaceae</taxon>
        <taxon>Radiobacillus</taxon>
    </lineage>
</organism>
<evidence type="ECO:0008006" key="4">
    <source>
        <dbReference type="Google" id="ProtNLM"/>
    </source>
</evidence>
<sequence length="155" mass="17785">MIKLKQVLAIALLAMLLVGCNQQEDNRVQTKDNNIDFTKVTNKDAPVNQSVATKAKQLLLDNKEVNGVRGINTTDKILLAFKVKQLDSFRETKLEGEFKSDLEKEFPNKEIFISSDQKIFIELDRLEKEIQNNKMDKSQLNKDFDTIQKLINDEA</sequence>
<gene>
    <name evidence="2" type="ORF">FN924_07425</name>
</gene>
<name>A0A516KF24_9BACI</name>
<dbReference type="Pfam" id="PF09580">
    <property type="entry name" value="Spore_YhcN_YlaJ"/>
    <property type="match status" value="1"/>
</dbReference>
<protein>
    <recommendedName>
        <fullName evidence="4">Sporulation protein</fullName>
    </recommendedName>
</protein>
<evidence type="ECO:0000313" key="2">
    <source>
        <dbReference type="EMBL" id="QDP40011.1"/>
    </source>
</evidence>
<feature type="chain" id="PRO_5021833538" description="Sporulation protein" evidence="1">
    <location>
        <begin position="24"/>
        <end position="155"/>
    </location>
</feature>
<dbReference type="KEGG" id="aqt:FN924_07425"/>
<keyword evidence="3" id="KW-1185">Reference proteome</keyword>
<evidence type="ECO:0000313" key="3">
    <source>
        <dbReference type="Proteomes" id="UP000315215"/>
    </source>
</evidence>
<dbReference type="AlphaFoldDB" id="A0A516KF24"/>
<evidence type="ECO:0000256" key="1">
    <source>
        <dbReference type="SAM" id="SignalP"/>
    </source>
</evidence>
<dbReference type="Proteomes" id="UP000315215">
    <property type="component" value="Chromosome"/>
</dbReference>
<feature type="signal peptide" evidence="1">
    <location>
        <begin position="1"/>
        <end position="23"/>
    </location>
</feature>
<dbReference type="PROSITE" id="PS51257">
    <property type="entry name" value="PROKAR_LIPOPROTEIN"/>
    <property type="match status" value="1"/>
</dbReference>
<keyword evidence="1" id="KW-0732">Signal</keyword>
<dbReference type="InterPro" id="IPR019076">
    <property type="entry name" value="Spore_lipoprot_YhcN/YlaJ-like"/>
</dbReference>
<accession>A0A516KF24</accession>
<proteinExistence type="predicted"/>